<comment type="similarity">
    <text evidence="1">Belongs to the peptidase C40 family.</text>
</comment>
<dbReference type="Pfam" id="PF00877">
    <property type="entry name" value="NLPC_P60"/>
    <property type="match status" value="1"/>
</dbReference>
<reference evidence="6" key="2">
    <citation type="submission" date="2015-10" db="EMBL/GenBank/DDBJ databases">
        <authorList>
            <person name="Gilbert D.G."/>
        </authorList>
    </citation>
    <scope>NUCLEOTIDE SEQUENCE</scope>
    <source>
        <strain evidence="6">GO-13</strain>
    </source>
</reference>
<dbReference type="PATRIC" id="fig|1664069.3.peg.297"/>
<dbReference type="RefSeq" id="WP_048407100.1">
    <property type="nucleotide sequence ID" value="NZ_CP023481.1"/>
</dbReference>
<dbReference type="Proteomes" id="UP001341297">
    <property type="component" value="Unassembled WGS sequence"/>
</dbReference>
<evidence type="ECO:0000313" key="7">
    <source>
        <dbReference type="EMBL" id="MEC0487041.1"/>
    </source>
</evidence>
<accession>A0A0J6EB10</accession>
<dbReference type="PANTHER" id="PTHR47053:SF3">
    <property type="entry name" value="GAMMA-D-GLUTAMYL-L-LYSINE DIPEPTIDYL-PEPTIDASE"/>
    <property type="match status" value="1"/>
</dbReference>
<dbReference type="InterPro" id="IPR000064">
    <property type="entry name" value="NLP_P60_dom"/>
</dbReference>
<dbReference type="GO" id="GO:0006508">
    <property type="term" value="P:proteolysis"/>
    <property type="evidence" value="ECO:0007669"/>
    <property type="project" value="UniProtKB-KW"/>
</dbReference>
<gene>
    <name evidence="6" type="ORF">AB447_223380</name>
    <name evidence="7" type="ORF">P8828_20000</name>
</gene>
<comment type="caution">
    <text evidence="6">The sequence shown here is derived from an EMBL/GenBank/DDBJ whole genome shotgun (WGS) entry which is preliminary data.</text>
</comment>
<dbReference type="InterPro" id="IPR057812">
    <property type="entry name" value="SH3_YKFC_2nd"/>
</dbReference>
<name>A0A0J6EB10_9BACI</name>
<evidence type="ECO:0000313" key="8">
    <source>
        <dbReference type="Proteomes" id="UP000036168"/>
    </source>
</evidence>
<keyword evidence="4" id="KW-0788">Thiol protease</keyword>
<dbReference type="PANTHER" id="PTHR47053">
    <property type="entry name" value="MUREIN DD-ENDOPEPTIDASE MEPH-RELATED"/>
    <property type="match status" value="1"/>
</dbReference>
<sequence>MNVYTAAVSVANVWTNPDAPRRIDQAMLSRPVCVKGWLESLTYEKRLELCTANLIQTQVLFGEEVLVLEERDGWAAVVIPGQPSAKDERGYPGWMPKASLAKKRRAEAEAFAVIRKPTAYLYTEEKQRELELSFLTSLPVLGEDRAWYQVDTPLGARLLRKKDAGTLSCEKGSGKDIVQTGEAFLHLPYLWGGMSGFGYDCSGFAFSMLKANGCFAPRDAGDQAKGGREVPFSRPEPGDLLFFAYAEGQGRVHHVGIYYGNGKMLHSPKTGKTIEIISIEDTVYEKELCAIRRYFSPETGGTA</sequence>
<dbReference type="AlphaFoldDB" id="A0A0J6EB10"/>
<dbReference type="OrthoDB" id="9813368at2"/>
<keyword evidence="9" id="KW-1185">Reference proteome</keyword>
<reference evidence="7 9" key="3">
    <citation type="submission" date="2023-03" db="EMBL/GenBank/DDBJ databases">
        <title>Agriculturally important microbes genome sequencing.</title>
        <authorList>
            <person name="Dunlap C."/>
        </authorList>
    </citation>
    <scope>NUCLEOTIDE SEQUENCE [LARGE SCALE GENOMIC DNA]</scope>
    <source>
        <strain evidence="7 9">CBP-3203</strain>
    </source>
</reference>
<dbReference type="InterPro" id="IPR051202">
    <property type="entry name" value="Peptidase_C40"/>
</dbReference>
<dbReference type="EMBL" id="JARRTL010000026">
    <property type="protein sequence ID" value="MEC0487041.1"/>
    <property type="molecule type" value="Genomic_DNA"/>
</dbReference>
<evidence type="ECO:0000256" key="2">
    <source>
        <dbReference type="ARBA" id="ARBA00022670"/>
    </source>
</evidence>
<dbReference type="Gene3D" id="3.90.1720.10">
    <property type="entry name" value="endopeptidase domain like (from Nostoc punctiforme)"/>
    <property type="match status" value="1"/>
</dbReference>
<protein>
    <submittedName>
        <fullName evidence="6 7">Peptidase</fullName>
    </submittedName>
</protein>
<dbReference type="STRING" id="1664069.BGLY_1392"/>
<dbReference type="PROSITE" id="PS51935">
    <property type="entry name" value="NLPC_P60"/>
    <property type="match status" value="1"/>
</dbReference>
<dbReference type="EMBL" id="LECW02000036">
    <property type="protein sequence ID" value="KRT91397.1"/>
    <property type="molecule type" value="Genomic_DNA"/>
</dbReference>
<reference evidence="6 8" key="1">
    <citation type="journal article" date="2015" name="Int. J. Syst. Evol. Microbiol.">
        <title>Bacillus glycinifermentans sp. nov., isolated from fermented soybean paste.</title>
        <authorList>
            <person name="Kim S.J."/>
            <person name="Dunlap C.A."/>
            <person name="Kwon S.W."/>
            <person name="Rooney A.P."/>
        </authorList>
    </citation>
    <scope>NUCLEOTIDE SEQUENCE [LARGE SCALE GENOMIC DNA]</scope>
    <source>
        <strain evidence="6 8">GO-13</strain>
    </source>
</reference>
<dbReference type="GO" id="GO:0008234">
    <property type="term" value="F:cysteine-type peptidase activity"/>
    <property type="evidence" value="ECO:0007669"/>
    <property type="project" value="UniProtKB-KW"/>
</dbReference>
<evidence type="ECO:0000256" key="3">
    <source>
        <dbReference type="ARBA" id="ARBA00022801"/>
    </source>
</evidence>
<evidence type="ECO:0000256" key="1">
    <source>
        <dbReference type="ARBA" id="ARBA00007074"/>
    </source>
</evidence>
<evidence type="ECO:0000256" key="4">
    <source>
        <dbReference type="ARBA" id="ARBA00022807"/>
    </source>
</evidence>
<proteinExistence type="inferred from homology"/>
<dbReference type="InterPro" id="IPR038765">
    <property type="entry name" value="Papain-like_cys_pep_sf"/>
</dbReference>
<keyword evidence="2" id="KW-0645">Protease</keyword>
<dbReference type="InterPro" id="IPR041382">
    <property type="entry name" value="SH3_16"/>
</dbReference>
<dbReference type="SUPFAM" id="SSF54001">
    <property type="entry name" value="Cysteine proteinases"/>
    <property type="match status" value="1"/>
</dbReference>
<organism evidence="6 8">
    <name type="scientific">Bacillus glycinifermentans</name>
    <dbReference type="NCBI Taxonomy" id="1664069"/>
    <lineage>
        <taxon>Bacteria</taxon>
        <taxon>Bacillati</taxon>
        <taxon>Bacillota</taxon>
        <taxon>Bacilli</taxon>
        <taxon>Bacillales</taxon>
        <taxon>Bacillaceae</taxon>
        <taxon>Bacillus</taxon>
    </lineage>
</organism>
<dbReference type="Pfam" id="PF23795">
    <property type="entry name" value="SH3_YKFC_2nd"/>
    <property type="match status" value="1"/>
</dbReference>
<dbReference type="Pfam" id="PF18348">
    <property type="entry name" value="SH3_16"/>
    <property type="match status" value="1"/>
</dbReference>
<dbReference type="Gene3D" id="2.30.30.40">
    <property type="entry name" value="SH3 Domains"/>
    <property type="match status" value="2"/>
</dbReference>
<feature type="domain" description="NlpC/P60" evidence="5">
    <location>
        <begin position="171"/>
        <end position="295"/>
    </location>
</feature>
<evidence type="ECO:0000313" key="6">
    <source>
        <dbReference type="EMBL" id="KRT91397.1"/>
    </source>
</evidence>
<evidence type="ECO:0000313" key="9">
    <source>
        <dbReference type="Proteomes" id="UP001341297"/>
    </source>
</evidence>
<keyword evidence="3" id="KW-0378">Hydrolase</keyword>
<dbReference type="Proteomes" id="UP000036168">
    <property type="component" value="Unassembled WGS sequence"/>
</dbReference>
<evidence type="ECO:0000259" key="5">
    <source>
        <dbReference type="PROSITE" id="PS51935"/>
    </source>
</evidence>